<dbReference type="AlphaFoldDB" id="A0A2T3B9I3"/>
<dbReference type="GO" id="GO:0005737">
    <property type="term" value="C:cytoplasm"/>
    <property type="evidence" value="ECO:0007669"/>
    <property type="project" value="TreeGrafter"/>
</dbReference>
<dbReference type="PANTHER" id="PTHR44229:SF4">
    <property type="entry name" value="15-HYDROXYPROSTAGLANDIN DEHYDROGENASE [NAD(+)]"/>
    <property type="match status" value="1"/>
</dbReference>
<evidence type="ECO:0000256" key="4">
    <source>
        <dbReference type="RuleBase" id="RU000363"/>
    </source>
</evidence>
<dbReference type="Pfam" id="PF00106">
    <property type="entry name" value="adh_short"/>
    <property type="match status" value="1"/>
</dbReference>
<proteinExistence type="inferred from homology"/>
<dbReference type="RefSeq" id="XP_024723581.1">
    <property type="nucleotide sequence ID" value="XM_024867936.1"/>
</dbReference>
<evidence type="ECO:0008006" key="7">
    <source>
        <dbReference type="Google" id="ProtNLM"/>
    </source>
</evidence>
<dbReference type="EMBL" id="KZ679007">
    <property type="protein sequence ID" value="PSS24982.1"/>
    <property type="molecule type" value="Genomic_DNA"/>
</dbReference>
<evidence type="ECO:0000313" key="6">
    <source>
        <dbReference type="Proteomes" id="UP000241818"/>
    </source>
</evidence>
<dbReference type="PRINTS" id="PR00080">
    <property type="entry name" value="SDRFAMILY"/>
</dbReference>
<dbReference type="Proteomes" id="UP000241818">
    <property type="component" value="Unassembled WGS sequence"/>
</dbReference>
<dbReference type="PANTHER" id="PTHR44229">
    <property type="entry name" value="15-HYDROXYPROSTAGLANDIN DEHYDROGENASE [NAD(+)]"/>
    <property type="match status" value="1"/>
</dbReference>
<dbReference type="SUPFAM" id="SSF51735">
    <property type="entry name" value="NAD(P)-binding Rossmann-fold domains"/>
    <property type="match status" value="1"/>
</dbReference>
<dbReference type="GO" id="GO:0016616">
    <property type="term" value="F:oxidoreductase activity, acting on the CH-OH group of donors, NAD or NADP as acceptor"/>
    <property type="evidence" value="ECO:0007669"/>
    <property type="project" value="TreeGrafter"/>
</dbReference>
<evidence type="ECO:0000256" key="1">
    <source>
        <dbReference type="ARBA" id="ARBA00006484"/>
    </source>
</evidence>
<evidence type="ECO:0000256" key="2">
    <source>
        <dbReference type="ARBA" id="ARBA00022857"/>
    </source>
</evidence>
<sequence>MAMNVEGKTAIVTGAGPGINFCFARLPLSKGCNVVIADLALRPEARALVSQYLTSSAAKAVFQETDNFAGADIVCPGAGVYEPVNFWVPPRTFPSKDKLFKSRYSILDINITHPIRVTQMAIGHFLARKKPGVVVHVSSVADQIPFFPTPMYVASKHALSGFVRSLSRLENPPSHLLQIRVNAVAPARILTPLWTDHPDKMQMVGKDNPGWIMPEDVAAVMLDLVQEEEHVGGTIIEVGERVRKVEAFNDPGPGVGGNEVQRDDSIEADMWASMERQYNGI</sequence>
<comment type="similarity">
    <text evidence="1 4">Belongs to the short-chain dehydrogenases/reductases (SDR) family.</text>
</comment>
<keyword evidence="3" id="KW-0560">Oxidoreductase</keyword>
<keyword evidence="6" id="KW-1185">Reference proteome</keyword>
<gene>
    <name evidence="5" type="ORF">M430DRAFT_47522</name>
</gene>
<dbReference type="Gene3D" id="3.40.50.720">
    <property type="entry name" value="NAD(P)-binding Rossmann-like Domain"/>
    <property type="match status" value="1"/>
</dbReference>
<keyword evidence="2" id="KW-0521">NADP</keyword>
<reference evidence="5 6" key="1">
    <citation type="journal article" date="2018" name="New Phytol.">
        <title>Comparative genomics and transcriptomics depict ericoid mycorrhizal fungi as versatile saprotrophs and plant mutualists.</title>
        <authorList>
            <person name="Martino E."/>
            <person name="Morin E."/>
            <person name="Grelet G.A."/>
            <person name="Kuo A."/>
            <person name="Kohler A."/>
            <person name="Daghino S."/>
            <person name="Barry K.W."/>
            <person name="Cichocki N."/>
            <person name="Clum A."/>
            <person name="Dockter R.B."/>
            <person name="Hainaut M."/>
            <person name="Kuo R.C."/>
            <person name="LaButti K."/>
            <person name="Lindahl B.D."/>
            <person name="Lindquist E.A."/>
            <person name="Lipzen A."/>
            <person name="Khouja H.R."/>
            <person name="Magnuson J."/>
            <person name="Murat C."/>
            <person name="Ohm R.A."/>
            <person name="Singer S.W."/>
            <person name="Spatafora J.W."/>
            <person name="Wang M."/>
            <person name="Veneault-Fourrey C."/>
            <person name="Henrissat B."/>
            <person name="Grigoriev I.V."/>
            <person name="Martin F.M."/>
            <person name="Perotto S."/>
        </authorList>
    </citation>
    <scope>NUCLEOTIDE SEQUENCE [LARGE SCALE GENOMIC DNA]</scope>
    <source>
        <strain evidence="5 6">ATCC 22711</strain>
    </source>
</reference>
<evidence type="ECO:0000256" key="3">
    <source>
        <dbReference type="ARBA" id="ARBA00023002"/>
    </source>
</evidence>
<name>A0A2T3B9I3_AMORE</name>
<protein>
    <recommendedName>
        <fullName evidence="7">NAD(P)-binding protein</fullName>
    </recommendedName>
</protein>
<dbReference type="GeneID" id="36576017"/>
<dbReference type="STRING" id="857342.A0A2T3B9I3"/>
<dbReference type="OrthoDB" id="37659at2759"/>
<dbReference type="InterPro" id="IPR002347">
    <property type="entry name" value="SDR_fam"/>
</dbReference>
<accession>A0A2T3B9I3</accession>
<dbReference type="PROSITE" id="PS00061">
    <property type="entry name" value="ADH_SHORT"/>
    <property type="match status" value="1"/>
</dbReference>
<dbReference type="PRINTS" id="PR00081">
    <property type="entry name" value="GDHRDH"/>
</dbReference>
<dbReference type="InParanoid" id="A0A2T3B9I3"/>
<evidence type="ECO:0000313" key="5">
    <source>
        <dbReference type="EMBL" id="PSS24982.1"/>
    </source>
</evidence>
<dbReference type="InterPro" id="IPR036291">
    <property type="entry name" value="NAD(P)-bd_dom_sf"/>
</dbReference>
<dbReference type="InterPro" id="IPR020904">
    <property type="entry name" value="Sc_DH/Rdtase_CS"/>
</dbReference>
<organism evidence="5 6">
    <name type="scientific">Amorphotheca resinae ATCC 22711</name>
    <dbReference type="NCBI Taxonomy" id="857342"/>
    <lineage>
        <taxon>Eukaryota</taxon>
        <taxon>Fungi</taxon>
        <taxon>Dikarya</taxon>
        <taxon>Ascomycota</taxon>
        <taxon>Pezizomycotina</taxon>
        <taxon>Leotiomycetes</taxon>
        <taxon>Helotiales</taxon>
        <taxon>Amorphothecaceae</taxon>
        <taxon>Amorphotheca</taxon>
    </lineage>
</organism>